<keyword evidence="3" id="KW-1185">Reference proteome</keyword>
<dbReference type="AlphaFoldDB" id="A0A4C1U4N7"/>
<gene>
    <name evidence="2" type="ORF">EVAR_84333_1</name>
</gene>
<proteinExistence type="predicted"/>
<reference evidence="2 3" key="1">
    <citation type="journal article" date="2019" name="Commun. Biol.">
        <title>The bagworm genome reveals a unique fibroin gene that provides high tensile strength.</title>
        <authorList>
            <person name="Kono N."/>
            <person name="Nakamura H."/>
            <person name="Ohtoshi R."/>
            <person name="Tomita M."/>
            <person name="Numata K."/>
            <person name="Arakawa K."/>
        </authorList>
    </citation>
    <scope>NUCLEOTIDE SEQUENCE [LARGE SCALE GENOMIC DNA]</scope>
</reference>
<dbReference type="Proteomes" id="UP000299102">
    <property type="component" value="Unassembled WGS sequence"/>
</dbReference>
<organism evidence="2 3">
    <name type="scientific">Eumeta variegata</name>
    <name type="common">Bagworm moth</name>
    <name type="synonym">Eumeta japonica</name>
    <dbReference type="NCBI Taxonomy" id="151549"/>
    <lineage>
        <taxon>Eukaryota</taxon>
        <taxon>Metazoa</taxon>
        <taxon>Ecdysozoa</taxon>
        <taxon>Arthropoda</taxon>
        <taxon>Hexapoda</taxon>
        <taxon>Insecta</taxon>
        <taxon>Pterygota</taxon>
        <taxon>Neoptera</taxon>
        <taxon>Endopterygota</taxon>
        <taxon>Lepidoptera</taxon>
        <taxon>Glossata</taxon>
        <taxon>Ditrysia</taxon>
        <taxon>Tineoidea</taxon>
        <taxon>Psychidae</taxon>
        <taxon>Oiketicinae</taxon>
        <taxon>Eumeta</taxon>
    </lineage>
</organism>
<evidence type="ECO:0000313" key="2">
    <source>
        <dbReference type="EMBL" id="GBP21210.1"/>
    </source>
</evidence>
<comment type="caution">
    <text evidence="2">The sequence shown here is derived from an EMBL/GenBank/DDBJ whole genome shotgun (WGS) entry which is preliminary data.</text>
</comment>
<name>A0A4C1U4N7_EUMVA</name>
<evidence type="ECO:0000313" key="3">
    <source>
        <dbReference type="Proteomes" id="UP000299102"/>
    </source>
</evidence>
<feature type="compositionally biased region" description="Polar residues" evidence="1">
    <location>
        <begin position="161"/>
        <end position="171"/>
    </location>
</feature>
<evidence type="ECO:0000256" key="1">
    <source>
        <dbReference type="SAM" id="MobiDB-lite"/>
    </source>
</evidence>
<feature type="region of interest" description="Disordered" evidence="1">
    <location>
        <begin position="151"/>
        <end position="171"/>
    </location>
</feature>
<dbReference type="EMBL" id="BGZK01000126">
    <property type="protein sequence ID" value="GBP21210.1"/>
    <property type="molecule type" value="Genomic_DNA"/>
</dbReference>
<accession>A0A4C1U4N7</accession>
<protein>
    <submittedName>
        <fullName evidence="2">Uncharacterized protein</fullName>
    </submittedName>
</protein>
<sequence length="171" mass="19839">MYYYVDTVIADADEHQRGDGAKRFKGTPGGEGLRLREASKLNFRVVRSPAARPVGAHRGMKCLFTSLPMWKRDRYTRERLLTNSFDARCMRPRLFHRLYDDKQASARYYGAVRRQDQTIKIFSPLFHPESFYFISMVHVPLRSRRSRPLRAVVTGDDGRSPQLNAPSQTRS</sequence>